<proteinExistence type="predicted"/>
<dbReference type="AlphaFoldDB" id="A0A7I7KZ80"/>
<keyword evidence="2" id="KW-1185">Reference proteome</keyword>
<gene>
    <name evidence="1" type="ORF">MCOO_34150</name>
</gene>
<sequence>MQEADIGELRHMTCGVLHEQFSIEQTSVLAAQLAADRCQHGSISVSDFRDVHVDAERWWITATLSFEYAPPLDVRFGLIEQRGRWLLVGADTQTRYARSPLSSGPSVAALAG</sequence>
<name>A0A7I7KZ80_9MYCO</name>
<protein>
    <submittedName>
        <fullName evidence="1">Uncharacterized protein</fullName>
    </submittedName>
</protein>
<dbReference type="EMBL" id="AP022569">
    <property type="protein sequence ID" value="BBX47400.1"/>
    <property type="molecule type" value="Genomic_DNA"/>
</dbReference>
<organism evidence="1 2">
    <name type="scientific">Mycobacterium cookii</name>
    <dbReference type="NCBI Taxonomy" id="1775"/>
    <lineage>
        <taxon>Bacteria</taxon>
        <taxon>Bacillati</taxon>
        <taxon>Actinomycetota</taxon>
        <taxon>Actinomycetes</taxon>
        <taxon>Mycobacteriales</taxon>
        <taxon>Mycobacteriaceae</taxon>
        <taxon>Mycobacterium</taxon>
    </lineage>
</organism>
<reference evidence="1 2" key="1">
    <citation type="journal article" date="2019" name="Emerg. Microbes Infect.">
        <title>Comprehensive subspecies identification of 175 nontuberculous mycobacteria species based on 7547 genomic profiles.</title>
        <authorList>
            <person name="Matsumoto Y."/>
            <person name="Kinjo T."/>
            <person name="Motooka D."/>
            <person name="Nabeya D."/>
            <person name="Jung N."/>
            <person name="Uechi K."/>
            <person name="Horii T."/>
            <person name="Iida T."/>
            <person name="Fujita J."/>
            <person name="Nakamura S."/>
        </authorList>
    </citation>
    <scope>NUCLEOTIDE SEQUENCE [LARGE SCALE GENOMIC DNA]</scope>
    <source>
        <strain evidence="1 2">JCM 12404</strain>
    </source>
</reference>
<evidence type="ECO:0000313" key="1">
    <source>
        <dbReference type="EMBL" id="BBX47400.1"/>
    </source>
</evidence>
<evidence type="ECO:0000313" key="2">
    <source>
        <dbReference type="Proteomes" id="UP000465866"/>
    </source>
</evidence>
<dbReference type="Proteomes" id="UP000465866">
    <property type="component" value="Chromosome"/>
</dbReference>
<dbReference type="KEGG" id="mcoo:MCOO_34150"/>
<accession>A0A7I7KZ80</accession>